<dbReference type="PRINTS" id="PR00046">
    <property type="entry name" value="SIGMA70FCT"/>
</dbReference>
<keyword evidence="1" id="KW-0805">Transcription regulation</keyword>
<evidence type="ECO:0000256" key="4">
    <source>
        <dbReference type="ARBA" id="ARBA00023163"/>
    </source>
</evidence>
<dbReference type="GO" id="GO:0003677">
    <property type="term" value="F:DNA binding"/>
    <property type="evidence" value="ECO:0007669"/>
    <property type="project" value="UniProtKB-KW"/>
</dbReference>
<dbReference type="PANTHER" id="PTHR30385">
    <property type="entry name" value="SIGMA FACTOR F FLAGELLAR"/>
    <property type="match status" value="1"/>
</dbReference>
<dbReference type="Gene3D" id="1.10.10.10">
    <property type="entry name" value="Winged helix-like DNA-binding domain superfamily/Winged helix DNA-binding domain"/>
    <property type="match status" value="2"/>
</dbReference>
<dbReference type="InterPro" id="IPR014284">
    <property type="entry name" value="RNA_pol_sigma-70_dom"/>
</dbReference>
<feature type="domain" description="RNA polymerase sigma-70 region 3" evidence="5">
    <location>
        <begin position="112"/>
        <end position="178"/>
    </location>
</feature>
<keyword evidence="2" id="KW-0731">Sigma factor</keyword>
<dbReference type="SUPFAM" id="SSF88659">
    <property type="entry name" value="Sigma3 and sigma4 domains of RNA polymerase sigma factors"/>
    <property type="match status" value="2"/>
</dbReference>
<evidence type="ECO:0000259" key="7">
    <source>
        <dbReference type="Pfam" id="PF04545"/>
    </source>
</evidence>
<dbReference type="InterPro" id="IPR007630">
    <property type="entry name" value="RNA_pol_sigma70_r4"/>
</dbReference>
<keyword evidence="4" id="KW-0804">Transcription</keyword>
<evidence type="ECO:0000259" key="5">
    <source>
        <dbReference type="Pfam" id="PF04539"/>
    </source>
</evidence>
<dbReference type="GO" id="GO:0006352">
    <property type="term" value="P:DNA-templated transcription initiation"/>
    <property type="evidence" value="ECO:0007669"/>
    <property type="project" value="InterPro"/>
</dbReference>
<dbReference type="GO" id="GO:0016987">
    <property type="term" value="F:sigma factor activity"/>
    <property type="evidence" value="ECO:0007669"/>
    <property type="project" value="UniProtKB-KW"/>
</dbReference>
<proteinExistence type="predicted"/>
<dbReference type="InterPro" id="IPR007627">
    <property type="entry name" value="RNA_pol_sigma70_r2"/>
</dbReference>
<dbReference type="NCBIfam" id="TIGR02937">
    <property type="entry name" value="sigma70-ECF"/>
    <property type="match status" value="1"/>
</dbReference>
<dbReference type="AlphaFoldDB" id="A0A2T0KC42"/>
<dbReference type="Gene3D" id="1.20.120.1810">
    <property type="match status" value="1"/>
</dbReference>
<dbReference type="CDD" id="cd06171">
    <property type="entry name" value="Sigma70_r4"/>
    <property type="match status" value="1"/>
</dbReference>
<dbReference type="Pfam" id="PF04545">
    <property type="entry name" value="Sigma70_r4"/>
    <property type="match status" value="1"/>
</dbReference>
<evidence type="ECO:0000313" key="9">
    <source>
        <dbReference type="Proteomes" id="UP000239415"/>
    </source>
</evidence>
<dbReference type="EMBL" id="PVMZ01000008">
    <property type="protein sequence ID" value="PRX20459.1"/>
    <property type="molecule type" value="Genomic_DNA"/>
</dbReference>
<dbReference type="NCBIfam" id="TIGR02980">
    <property type="entry name" value="SigBFG"/>
    <property type="match status" value="1"/>
</dbReference>
<evidence type="ECO:0000256" key="1">
    <source>
        <dbReference type="ARBA" id="ARBA00023015"/>
    </source>
</evidence>
<dbReference type="Proteomes" id="UP000239415">
    <property type="component" value="Unassembled WGS sequence"/>
</dbReference>
<organism evidence="8 9">
    <name type="scientific">Actinoplanes italicus</name>
    <dbReference type="NCBI Taxonomy" id="113567"/>
    <lineage>
        <taxon>Bacteria</taxon>
        <taxon>Bacillati</taxon>
        <taxon>Actinomycetota</taxon>
        <taxon>Actinomycetes</taxon>
        <taxon>Micromonosporales</taxon>
        <taxon>Micromonosporaceae</taxon>
        <taxon>Actinoplanes</taxon>
    </lineage>
</organism>
<keyword evidence="3" id="KW-0238">DNA-binding</keyword>
<gene>
    <name evidence="8" type="ORF">CLV67_108257</name>
</gene>
<dbReference type="InterPro" id="IPR036388">
    <property type="entry name" value="WH-like_DNA-bd_sf"/>
</dbReference>
<evidence type="ECO:0000256" key="3">
    <source>
        <dbReference type="ARBA" id="ARBA00023125"/>
    </source>
</evidence>
<dbReference type="InterPro" id="IPR013324">
    <property type="entry name" value="RNA_pol_sigma_r3/r4-like"/>
</dbReference>
<dbReference type="Pfam" id="PF04539">
    <property type="entry name" value="Sigma70_r3"/>
    <property type="match status" value="1"/>
</dbReference>
<dbReference type="PANTHER" id="PTHR30385:SF4">
    <property type="entry name" value="RNA POLYMERASE SIGMA-E FACTOR"/>
    <property type="match status" value="1"/>
</dbReference>
<protein>
    <submittedName>
        <fullName evidence="8">RNA polymerase sigma-B factor</fullName>
    </submittedName>
</protein>
<dbReference type="InterPro" id="IPR007624">
    <property type="entry name" value="RNA_pol_sigma70_r3"/>
</dbReference>
<reference evidence="8 9" key="1">
    <citation type="submission" date="2018-03" db="EMBL/GenBank/DDBJ databases">
        <title>Genomic Encyclopedia of Archaeal and Bacterial Type Strains, Phase II (KMG-II): from individual species to whole genera.</title>
        <authorList>
            <person name="Goeker M."/>
        </authorList>
    </citation>
    <scope>NUCLEOTIDE SEQUENCE [LARGE SCALE GENOMIC DNA]</scope>
    <source>
        <strain evidence="8 9">DSM 43146</strain>
    </source>
</reference>
<sequence length="251" mass="27879">MASRDHGDPDELLAAMAALPVGHPDRAALRERAIETWLPMARRLAARYHGKGVPADDLVQTAAVGLIRAVDRFDPGFGVDFIGFAIPTILGELKRYFRDRAWMIRVPRRLQELRQEINLANEELTQSLRHPPTIVQIAAHLGITEEVVLEVIESARAYNAVSLSTPIRSQDTDELADSLGGVDPAFAAAETRITVTPALAGLDERDRRILTLRFYGNLTQSTIAQEIGISQMHVSRLIARALNRLRRELQP</sequence>
<evidence type="ECO:0000259" key="6">
    <source>
        <dbReference type="Pfam" id="PF04542"/>
    </source>
</evidence>
<dbReference type="InterPro" id="IPR013325">
    <property type="entry name" value="RNA_pol_sigma_r2"/>
</dbReference>
<dbReference type="Pfam" id="PF04542">
    <property type="entry name" value="Sigma70_r2"/>
    <property type="match status" value="1"/>
</dbReference>
<evidence type="ECO:0000313" key="8">
    <source>
        <dbReference type="EMBL" id="PRX20459.1"/>
    </source>
</evidence>
<dbReference type="InterPro" id="IPR000943">
    <property type="entry name" value="RNA_pol_sigma70"/>
</dbReference>
<name>A0A2T0KC42_9ACTN</name>
<evidence type="ECO:0000256" key="2">
    <source>
        <dbReference type="ARBA" id="ARBA00023082"/>
    </source>
</evidence>
<feature type="domain" description="RNA polymerase sigma-70 region 2" evidence="6">
    <location>
        <begin position="34"/>
        <end position="102"/>
    </location>
</feature>
<dbReference type="InterPro" id="IPR014322">
    <property type="entry name" value="RNA_pol_sigma-B/F/G"/>
</dbReference>
<dbReference type="SUPFAM" id="SSF88946">
    <property type="entry name" value="Sigma2 domain of RNA polymerase sigma factors"/>
    <property type="match status" value="1"/>
</dbReference>
<comment type="caution">
    <text evidence="8">The sequence shown here is derived from an EMBL/GenBank/DDBJ whole genome shotgun (WGS) entry which is preliminary data.</text>
</comment>
<feature type="domain" description="RNA polymerase sigma-70 region 4" evidence="7">
    <location>
        <begin position="198"/>
        <end position="246"/>
    </location>
</feature>
<accession>A0A2T0KC42</accession>
<keyword evidence="9" id="KW-1185">Reference proteome</keyword>